<keyword evidence="3" id="KW-0804">Transcription</keyword>
<keyword evidence="1" id="KW-0805">Transcription regulation</keyword>
<dbReference type="AlphaFoldDB" id="A0A1G8PYE6"/>
<dbReference type="SUPFAM" id="SSF46894">
    <property type="entry name" value="C-terminal effector domain of the bipartite response regulators"/>
    <property type="match status" value="1"/>
</dbReference>
<organism evidence="5 6">
    <name type="scientific">Nonomuraea jiangxiensis</name>
    <dbReference type="NCBI Taxonomy" id="633440"/>
    <lineage>
        <taxon>Bacteria</taxon>
        <taxon>Bacillati</taxon>
        <taxon>Actinomycetota</taxon>
        <taxon>Actinomycetes</taxon>
        <taxon>Streptosporangiales</taxon>
        <taxon>Streptosporangiaceae</taxon>
        <taxon>Nonomuraea</taxon>
    </lineage>
</organism>
<evidence type="ECO:0000256" key="2">
    <source>
        <dbReference type="ARBA" id="ARBA00023125"/>
    </source>
</evidence>
<dbReference type="EMBL" id="FNDJ01000008">
    <property type="protein sequence ID" value="SDI97477.1"/>
    <property type="molecule type" value="Genomic_DNA"/>
</dbReference>
<dbReference type="SMART" id="SM00421">
    <property type="entry name" value="HTH_LUXR"/>
    <property type="match status" value="1"/>
</dbReference>
<dbReference type="STRING" id="633440.SAMN05421869_10872"/>
<dbReference type="PROSITE" id="PS50043">
    <property type="entry name" value="HTH_LUXR_2"/>
    <property type="match status" value="1"/>
</dbReference>
<evidence type="ECO:0000259" key="4">
    <source>
        <dbReference type="PROSITE" id="PS50043"/>
    </source>
</evidence>
<feature type="domain" description="HTH luxR-type" evidence="4">
    <location>
        <begin position="111"/>
        <end position="176"/>
    </location>
</feature>
<evidence type="ECO:0000313" key="6">
    <source>
        <dbReference type="Proteomes" id="UP000199202"/>
    </source>
</evidence>
<keyword evidence="6" id="KW-1185">Reference proteome</keyword>
<dbReference type="PRINTS" id="PR00038">
    <property type="entry name" value="HTHLUXR"/>
</dbReference>
<name>A0A1G8PYE6_9ACTN</name>
<dbReference type="RefSeq" id="WP_218135838.1">
    <property type="nucleotide sequence ID" value="NZ_FNDJ01000008.1"/>
</dbReference>
<dbReference type="CDD" id="cd06170">
    <property type="entry name" value="LuxR_C_like"/>
    <property type="match status" value="1"/>
</dbReference>
<dbReference type="Proteomes" id="UP000199202">
    <property type="component" value="Unassembled WGS sequence"/>
</dbReference>
<dbReference type="PANTHER" id="PTHR44688">
    <property type="entry name" value="DNA-BINDING TRANSCRIPTIONAL ACTIVATOR DEVR_DOSR"/>
    <property type="match status" value="1"/>
</dbReference>
<evidence type="ECO:0000313" key="5">
    <source>
        <dbReference type="EMBL" id="SDI97477.1"/>
    </source>
</evidence>
<proteinExistence type="predicted"/>
<reference evidence="5 6" key="1">
    <citation type="submission" date="2016-10" db="EMBL/GenBank/DDBJ databases">
        <authorList>
            <person name="de Groot N.N."/>
        </authorList>
    </citation>
    <scope>NUCLEOTIDE SEQUENCE [LARGE SCALE GENOMIC DNA]</scope>
    <source>
        <strain evidence="5 6">CGMCC 4.6533</strain>
    </source>
</reference>
<protein>
    <submittedName>
        <fullName evidence="5">Regulatory protein, luxR family</fullName>
    </submittedName>
</protein>
<dbReference type="InterPro" id="IPR016032">
    <property type="entry name" value="Sig_transdc_resp-reg_C-effctor"/>
</dbReference>
<accession>A0A1G8PYE6</accession>
<dbReference type="InterPro" id="IPR000792">
    <property type="entry name" value="Tscrpt_reg_LuxR_C"/>
</dbReference>
<dbReference type="InterPro" id="IPR036388">
    <property type="entry name" value="WH-like_DNA-bd_sf"/>
</dbReference>
<keyword evidence="2" id="KW-0238">DNA-binding</keyword>
<dbReference type="GO" id="GO:0006355">
    <property type="term" value="P:regulation of DNA-templated transcription"/>
    <property type="evidence" value="ECO:0007669"/>
    <property type="project" value="InterPro"/>
</dbReference>
<dbReference type="PROSITE" id="PS00622">
    <property type="entry name" value="HTH_LUXR_1"/>
    <property type="match status" value="1"/>
</dbReference>
<gene>
    <name evidence="5" type="ORF">SAMN05421869_10872</name>
</gene>
<dbReference type="GO" id="GO:0003677">
    <property type="term" value="F:DNA binding"/>
    <property type="evidence" value="ECO:0007669"/>
    <property type="project" value="UniProtKB-KW"/>
</dbReference>
<evidence type="ECO:0000256" key="3">
    <source>
        <dbReference type="ARBA" id="ARBA00023163"/>
    </source>
</evidence>
<dbReference type="Gene3D" id="1.10.10.10">
    <property type="entry name" value="Winged helix-like DNA-binding domain superfamily/Winged helix DNA-binding domain"/>
    <property type="match status" value="1"/>
</dbReference>
<dbReference type="PANTHER" id="PTHR44688:SF25">
    <property type="entry name" value="HTH LUXR-TYPE DOMAIN-CONTAINING PROTEIN"/>
    <property type="match status" value="1"/>
</dbReference>
<dbReference type="Pfam" id="PF00196">
    <property type="entry name" value="GerE"/>
    <property type="match status" value="1"/>
</dbReference>
<evidence type="ECO:0000256" key="1">
    <source>
        <dbReference type="ARBA" id="ARBA00023015"/>
    </source>
</evidence>
<sequence length="183" mass="20564">MDALIHSHMREHPLLRHYAQTASRTPLALDNVATGSWWKSEAYRAGKEAIGIDRQLAIPLESRPGQIRGVIMSRDNIGYSDRDLEYADLARPPLDMVAAHEAEMFTSPKLADPAEHKLTPREMAVLALLDEGLTAYAIGRRLSIKEATVNKHKENLYRKLGVRDRVSALRKARALDLLPPIIR</sequence>